<accession>E9PA91</accession>
<name>E9PA91_YEASX</name>
<dbReference type="EMBL" id="X90565">
    <property type="protein sequence ID" value="CAA62177.1"/>
    <property type="molecule type" value="Genomic_DNA"/>
</dbReference>
<gene>
    <name evidence="1" type="primary">orf 06150</name>
</gene>
<organism evidence="1">
    <name type="scientific">Saccharomyces cerevisiae</name>
    <name type="common">Baker's yeast</name>
    <dbReference type="NCBI Taxonomy" id="4932"/>
    <lineage>
        <taxon>Eukaryota</taxon>
        <taxon>Fungi</taxon>
        <taxon>Dikarya</taxon>
        <taxon>Ascomycota</taxon>
        <taxon>Saccharomycotina</taxon>
        <taxon>Saccharomycetes</taxon>
        <taxon>Saccharomycetales</taxon>
        <taxon>Saccharomycetaceae</taxon>
        <taxon>Saccharomyces</taxon>
    </lineage>
</organism>
<proteinExistence type="predicted"/>
<reference evidence="1" key="1">
    <citation type="journal article" date="1996" name="Yeast">
        <title>Sequencing of a 35.71 kb DNA segment on the right arm of yeast chromosome XV reveals regions of similarity to chromosomes I and XIII.</title>
        <authorList>
            <person name="Pearson B.M."/>
            <person name="Hernando Y."/>
            <person name="Payne J."/>
            <person name="Wolf S.S."/>
            <person name="Kalogeropoulos A."/>
            <person name="Schweizer M."/>
        </authorList>
    </citation>
    <scope>NUCLEOTIDE SEQUENCE</scope>
    <source>
        <strain evidence="1">FY1679</strain>
    </source>
</reference>
<protein>
    <submittedName>
        <fullName evidence="1">Orf 06150 protein</fullName>
    </submittedName>
</protein>
<sequence length="121" mass="13252">MLEGQTDAGDPNKKYFIDFSLHSHNLTPTFKVGHCQADEAIPSNFSGFGTKALLVAIIAEFNCMKFLKNEVFGYTKSSPCGNLSFSCVSIFHQVLLSLLEACFKQTTSPCLKPHSGKCLPD</sequence>
<evidence type="ECO:0000313" key="1">
    <source>
        <dbReference type="EMBL" id="CAA62177.1"/>
    </source>
</evidence>
<dbReference type="AlphaFoldDB" id="E9PA91"/>